<evidence type="ECO:0000313" key="2">
    <source>
        <dbReference type="EMBL" id="KAJ7336419.1"/>
    </source>
</evidence>
<dbReference type="AlphaFoldDB" id="A0AAD6ZRY7"/>
<dbReference type="EMBL" id="JARIHO010000031">
    <property type="protein sequence ID" value="KAJ7336419.1"/>
    <property type="molecule type" value="Genomic_DNA"/>
</dbReference>
<evidence type="ECO:0000256" key="1">
    <source>
        <dbReference type="SAM" id="MobiDB-lite"/>
    </source>
</evidence>
<protein>
    <submittedName>
        <fullName evidence="2">Uncharacterized protein</fullName>
    </submittedName>
</protein>
<sequence>MGRRAIYLTAAAKASASRQYDLKYSQSPRGKDVRSTSRQLQQRRKVAQQPPTQSLTSIPYLPPLSPALLAWCDFPLPEGDPLYEAALSAAAWINVSDIARWKALPPFEEDDDRTDPYSDGYLRFTHNLSKVVHGDRMRMQNERDVQRRSDFVGAGWKVAMGSLREEVIELLKDWERVRNLTIYHPFHQSREHTMLQVYIQWQARTIHHLYYLKFMP</sequence>
<reference evidence="2" key="1">
    <citation type="submission" date="2023-03" db="EMBL/GenBank/DDBJ databases">
        <title>Massive genome expansion in bonnet fungi (Mycena s.s.) driven by repeated elements and novel gene families across ecological guilds.</title>
        <authorList>
            <consortium name="Lawrence Berkeley National Laboratory"/>
            <person name="Harder C.B."/>
            <person name="Miyauchi S."/>
            <person name="Viragh M."/>
            <person name="Kuo A."/>
            <person name="Thoen E."/>
            <person name="Andreopoulos B."/>
            <person name="Lu D."/>
            <person name="Skrede I."/>
            <person name="Drula E."/>
            <person name="Henrissat B."/>
            <person name="Morin E."/>
            <person name="Kohler A."/>
            <person name="Barry K."/>
            <person name="LaButti K."/>
            <person name="Morin E."/>
            <person name="Salamov A."/>
            <person name="Lipzen A."/>
            <person name="Mereny Z."/>
            <person name="Hegedus B."/>
            <person name="Baldrian P."/>
            <person name="Stursova M."/>
            <person name="Weitz H."/>
            <person name="Taylor A."/>
            <person name="Grigoriev I.V."/>
            <person name="Nagy L.G."/>
            <person name="Martin F."/>
            <person name="Kauserud H."/>
        </authorList>
    </citation>
    <scope>NUCLEOTIDE SEQUENCE</scope>
    <source>
        <strain evidence="2">CBHHK002</strain>
    </source>
</reference>
<organism evidence="2 3">
    <name type="scientific">Mycena albidolilacea</name>
    <dbReference type="NCBI Taxonomy" id="1033008"/>
    <lineage>
        <taxon>Eukaryota</taxon>
        <taxon>Fungi</taxon>
        <taxon>Dikarya</taxon>
        <taxon>Basidiomycota</taxon>
        <taxon>Agaricomycotina</taxon>
        <taxon>Agaricomycetes</taxon>
        <taxon>Agaricomycetidae</taxon>
        <taxon>Agaricales</taxon>
        <taxon>Marasmiineae</taxon>
        <taxon>Mycenaceae</taxon>
        <taxon>Mycena</taxon>
    </lineage>
</organism>
<gene>
    <name evidence="2" type="ORF">DFH08DRAFT_965292</name>
</gene>
<name>A0AAD6ZRY7_9AGAR</name>
<accession>A0AAD6ZRY7</accession>
<keyword evidence="3" id="KW-1185">Reference proteome</keyword>
<feature type="region of interest" description="Disordered" evidence="1">
    <location>
        <begin position="21"/>
        <end position="57"/>
    </location>
</feature>
<comment type="caution">
    <text evidence="2">The sequence shown here is derived from an EMBL/GenBank/DDBJ whole genome shotgun (WGS) entry which is preliminary data.</text>
</comment>
<proteinExistence type="predicted"/>
<evidence type="ECO:0000313" key="3">
    <source>
        <dbReference type="Proteomes" id="UP001218218"/>
    </source>
</evidence>
<dbReference type="Proteomes" id="UP001218218">
    <property type="component" value="Unassembled WGS sequence"/>
</dbReference>